<dbReference type="SUPFAM" id="SSF54611">
    <property type="entry name" value="SecB-like"/>
    <property type="match status" value="1"/>
</dbReference>
<dbReference type="AlphaFoldDB" id="A0A031W9Z6"/>
<evidence type="ECO:0000256" key="1">
    <source>
        <dbReference type="ARBA" id="ARBA00009990"/>
    </source>
</evidence>
<dbReference type="Gene3D" id="3.10.420.10">
    <property type="entry name" value="SecB-like"/>
    <property type="match status" value="1"/>
</dbReference>
<gene>
    <name evidence="2" type="ORF">BN1096_510005</name>
</gene>
<dbReference type="InterPro" id="IPR035958">
    <property type="entry name" value="SecB-like_sf"/>
</dbReference>
<name>A0A031W9Z6_CLODI</name>
<dbReference type="KEGG" id="pdf:CD630DERM_09760"/>
<sequence>MELDKMKYRKLVNDVELVNVLIKNIELSDVILHKDENIKNESIKCDVNMKYECEEFKKLSEVVEFYPKFNLRIECQGEGLVNLKFELRAIYKFNSIEDYEDDYILMFIERNVPVNIWPYAREIISSITTRIGYPALVISPYKA</sequence>
<proteinExistence type="inferred from homology"/>
<organism evidence="2">
    <name type="scientific">Clostridioides difficile</name>
    <name type="common">Peptoclostridium difficile</name>
    <dbReference type="NCBI Taxonomy" id="1496"/>
    <lineage>
        <taxon>Bacteria</taxon>
        <taxon>Bacillati</taxon>
        <taxon>Bacillota</taxon>
        <taxon>Clostridia</taxon>
        <taxon>Peptostreptococcales</taxon>
        <taxon>Peptostreptococcaceae</taxon>
        <taxon>Clostridioides</taxon>
    </lineage>
</organism>
<dbReference type="PATRIC" id="fig|1496.1373.peg.3192"/>
<dbReference type="InterPro" id="IPR003708">
    <property type="entry name" value="SecB"/>
</dbReference>
<dbReference type="KEGG" id="pdf:CD630DERM_28910"/>
<accession>A0A031W9Z6</accession>
<reference evidence="2" key="1">
    <citation type="submission" date="2014-07" db="EMBL/GenBank/DDBJ databases">
        <authorList>
            <person name="Monot Marc"/>
        </authorList>
    </citation>
    <scope>NUCLEOTIDE SEQUENCE</scope>
</reference>
<dbReference type="GO" id="GO:0051262">
    <property type="term" value="P:protein tetramerization"/>
    <property type="evidence" value="ECO:0007669"/>
    <property type="project" value="InterPro"/>
</dbReference>
<dbReference type="GO" id="GO:0051082">
    <property type="term" value="F:unfolded protein binding"/>
    <property type="evidence" value="ECO:0007669"/>
    <property type="project" value="InterPro"/>
</dbReference>
<dbReference type="GO" id="GO:0015031">
    <property type="term" value="P:protein transport"/>
    <property type="evidence" value="ECO:0007669"/>
    <property type="project" value="InterPro"/>
</dbReference>
<protein>
    <submittedName>
        <fullName evidence="2">Putative phage protein</fullName>
    </submittedName>
</protein>
<dbReference type="EMBL" id="LK932504">
    <property type="protein sequence ID" value="CDS84907.1"/>
    <property type="molecule type" value="Genomic_DNA"/>
</dbReference>
<dbReference type="SMR" id="A0A031W9Z6"/>
<dbReference type="Pfam" id="PF02556">
    <property type="entry name" value="SecB"/>
    <property type="match status" value="1"/>
</dbReference>
<evidence type="ECO:0000313" key="2">
    <source>
        <dbReference type="EMBL" id="CDS84907.1"/>
    </source>
</evidence>
<dbReference type="RefSeq" id="WP_011861052.1">
    <property type="nucleotide sequence ID" value="NZ_BINC01000025.1"/>
</dbReference>
<comment type="similarity">
    <text evidence="1">Belongs to the SecB family.</text>
</comment>